<name>A0A9P1KLP3_9CYAN</name>
<keyword evidence="2" id="KW-1185">Reference proteome</keyword>
<organism evidence="1 2">
    <name type="scientific">Limnospira indica PCC 8005</name>
    <dbReference type="NCBI Taxonomy" id="376219"/>
    <lineage>
        <taxon>Bacteria</taxon>
        <taxon>Bacillati</taxon>
        <taxon>Cyanobacteriota</taxon>
        <taxon>Cyanophyceae</taxon>
        <taxon>Oscillatoriophycideae</taxon>
        <taxon>Oscillatoriales</taxon>
        <taxon>Sirenicapillariaceae</taxon>
        <taxon>Limnospira</taxon>
    </lineage>
</organism>
<protein>
    <submittedName>
        <fullName evidence="1">Uncharacterized protein</fullName>
    </submittedName>
</protein>
<sequence length="45" mass="5063">MNFDRFGALAQDLMYSLRVQYPRTQKTSSVLKGIPLGNCPFNQVG</sequence>
<proteinExistence type="predicted"/>
<evidence type="ECO:0000313" key="1">
    <source>
        <dbReference type="EMBL" id="CDM98380.1"/>
    </source>
</evidence>
<dbReference type="AlphaFoldDB" id="A0A9P1KLP3"/>
<dbReference type="EMBL" id="FO818640">
    <property type="protein sequence ID" value="CDM98380.1"/>
    <property type="molecule type" value="Genomic_DNA"/>
</dbReference>
<evidence type="ECO:0000313" key="2">
    <source>
        <dbReference type="Proteomes" id="UP000032946"/>
    </source>
</evidence>
<reference evidence="1 2" key="1">
    <citation type="submission" date="2014-02" db="EMBL/GenBank/DDBJ databases">
        <authorList>
            <person name="Genoscope - CEA"/>
        </authorList>
    </citation>
    <scope>NUCLEOTIDE SEQUENCE [LARGE SCALE GENOMIC DNA]</scope>
    <source>
        <strain evidence="1 2">PCC 8005</strain>
    </source>
</reference>
<dbReference type="Proteomes" id="UP000032946">
    <property type="component" value="Chromosome"/>
</dbReference>
<gene>
    <name evidence="1" type="ORF">ARTHRO_60981</name>
</gene>
<accession>A0A9P1KLP3</accession>